<sequence>MHSLSRAELYAALLPTLLASTSVLAQTAGPDTIPLQQIDVAGAALSGRSVPNGGNSDGVTGYVASRTTTGSKTRTPVVEIPQSVSTITREQLDDRNVQTLVEALNYTPGITPNYGYGPWVDWFSVRGFDLVTLGTYRDGLRQGYGGGNFAIPRVEPYGAQSITVLRGPASGLYGLGSPGGIINVITKRPTAVPFGEIQFQAGNYDRYQGNFDIGGPVVGNEQFSYRLTGLFRDAKDWLPGGKDNRTYIAPAITWRPDADTSVTLLAEHMTVTSAANTSYFYDAPNRRLTNYFKGDPAYNTARTEQYRIGYEAEHRFSDFLAVRQNFRFYRILGDYGYTDLLSIDPVANTGQRTATRIVDTVNAIALDNQAETRFELGGVANTLLFGLDYNHYGYSNKIGFGPAPDLDLFALNYGRQYIAPVDTFAIRQKQRQHEIGLYAQEQAKWGGFVLTLNGRQSWVTSTVNNLVAGTKADQDNAALTGRVGLAYVFDSGLAPYVSYGTNFSPQLGTDAAGTPFKPTSGEQEEVGIKYKVPDLPVFMSAALFNIDQKNVLRPDPGNPLLFQTPTGQIRSRGIELEATASLAPGWNLTAAYTHLDVTIVKGIDDPALGITTGKKLSGIPDDTVAAFAKYTFQPGSAFAGLGIGAGVRYISSSFGDDQNTFRSRGDALVDGVIDYDLALFDRKYSGLRLQVNATNLFDTRRIVCQTGLCLYDARRQVIGSLVYRW</sequence>
<evidence type="ECO:0000256" key="1">
    <source>
        <dbReference type="ARBA" id="ARBA00004571"/>
    </source>
</evidence>
<dbReference type="GO" id="GO:0015344">
    <property type="term" value="F:siderophore uptake transmembrane transporter activity"/>
    <property type="evidence" value="ECO:0007669"/>
    <property type="project" value="TreeGrafter"/>
</dbReference>
<comment type="similarity">
    <text evidence="2 14 15">Belongs to the TonB-dependent receptor family.</text>
</comment>
<dbReference type="InterPro" id="IPR037066">
    <property type="entry name" value="Plug_dom_sf"/>
</dbReference>
<dbReference type="PANTHER" id="PTHR32552:SF68">
    <property type="entry name" value="FERRICHROME OUTER MEMBRANE TRANSPORTER_PHAGE RECEPTOR"/>
    <property type="match status" value="1"/>
</dbReference>
<name>A0A2R4WW29_9HYPH</name>
<keyword evidence="7 17" id="KW-0732">Signal</keyword>
<evidence type="ECO:0000256" key="11">
    <source>
        <dbReference type="ARBA" id="ARBA00023136"/>
    </source>
</evidence>
<dbReference type="Pfam" id="PF00593">
    <property type="entry name" value="TonB_dep_Rec_b-barrel"/>
    <property type="match status" value="1"/>
</dbReference>
<keyword evidence="21" id="KW-1185">Reference proteome</keyword>
<proteinExistence type="inferred from homology"/>
<keyword evidence="5" id="KW-0410">Iron transport</keyword>
<evidence type="ECO:0000256" key="15">
    <source>
        <dbReference type="RuleBase" id="RU003357"/>
    </source>
</evidence>
<dbReference type="GO" id="GO:0009279">
    <property type="term" value="C:cell outer membrane"/>
    <property type="evidence" value="ECO:0007669"/>
    <property type="project" value="UniProtKB-SubCell"/>
</dbReference>
<evidence type="ECO:0000256" key="6">
    <source>
        <dbReference type="ARBA" id="ARBA00022692"/>
    </source>
</evidence>
<evidence type="ECO:0000256" key="16">
    <source>
        <dbReference type="SAM" id="MobiDB-lite"/>
    </source>
</evidence>
<evidence type="ECO:0000256" key="12">
    <source>
        <dbReference type="ARBA" id="ARBA00023170"/>
    </source>
</evidence>
<dbReference type="InterPro" id="IPR012910">
    <property type="entry name" value="Plug_dom"/>
</dbReference>
<evidence type="ECO:0000259" key="18">
    <source>
        <dbReference type="Pfam" id="PF00593"/>
    </source>
</evidence>
<dbReference type="InterPro" id="IPR039426">
    <property type="entry name" value="TonB-dep_rcpt-like"/>
</dbReference>
<evidence type="ECO:0000256" key="3">
    <source>
        <dbReference type="ARBA" id="ARBA00022448"/>
    </source>
</evidence>
<dbReference type="GO" id="GO:0015891">
    <property type="term" value="P:siderophore transport"/>
    <property type="evidence" value="ECO:0007669"/>
    <property type="project" value="InterPro"/>
</dbReference>
<dbReference type="SUPFAM" id="SSF56935">
    <property type="entry name" value="Porins"/>
    <property type="match status" value="1"/>
</dbReference>
<evidence type="ECO:0000313" key="21">
    <source>
        <dbReference type="Proteomes" id="UP000244755"/>
    </source>
</evidence>
<evidence type="ECO:0000256" key="7">
    <source>
        <dbReference type="ARBA" id="ARBA00022729"/>
    </source>
</evidence>
<dbReference type="InterPro" id="IPR000531">
    <property type="entry name" value="Beta-barrel_TonB"/>
</dbReference>
<dbReference type="PANTHER" id="PTHR32552">
    <property type="entry name" value="FERRICHROME IRON RECEPTOR-RELATED"/>
    <property type="match status" value="1"/>
</dbReference>
<keyword evidence="11 14" id="KW-0472">Membrane</keyword>
<keyword evidence="6 14" id="KW-0812">Transmembrane</keyword>
<dbReference type="InterPro" id="IPR036942">
    <property type="entry name" value="Beta-barrel_TonB_sf"/>
</dbReference>
<keyword evidence="13 14" id="KW-0998">Cell outer membrane</keyword>
<dbReference type="KEGG" id="mee:DA075_33340"/>
<keyword evidence="12 20" id="KW-0675">Receptor</keyword>
<evidence type="ECO:0000259" key="19">
    <source>
        <dbReference type="Pfam" id="PF07715"/>
    </source>
</evidence>
<evidence type="ECO:0000256" key="5">
    <source>
        <dbReference type="ARBA" id="ARBA00022496"/>
    </source>
</evidence>
<dbReference type="PROSITE" id="PS52016">
    <property type="entry name" value="TONB_DEPENDENT_REC_3"/>
    <property type="match status" value="1"/>
</dbReference>
<feature type="domain" description="TonB-dependent receptor plug" evidence="19">
    <location>
        <begin position="77"/>
        <end position="181"/>
    </location>
</feature>
<dbReference type="NCBIfam" id="TIGR01783">
    <property type="entry name" value="TonB-siderophor"/>
    <property type="match status" value="1"/>
</dbReference>
<evidence type="ECO:0000256" key="13">
    <source>
        <dbReference type="ARBA" id="ARBA00023237"/>
    </source>
</evidence>
<gene>
    <name evidence="20" type="ORF">DA075_33340</name>
</gene>
<dbReference type="InterPro" id="IPR010105">
    <property type="entry name" value="TonB_sidphr_rcpt"/>
</dbReference>
<dbReference type="Gene3D" id="2.40.170.20">
    <property type="entry name" value="TonB-dependent receptor, beta-barrel domain"/>
    <property type="match status" value="1"/>
</dbReference>
<evidence type="ECO:0000256" key="14">
    <source>
        <dbReference type="PROSITE-ProRule" id="PRU01360"/>
    </source>
</evidence>
<evidence type="ECO:0000256" key="2">
    <source>
        <dbReference type="ARBA" id="ARBA00009810"/>
    </source>
</evidence>
<dbReference type="AlphaFoldDB" id="A0A2R4WW29"/>
<protein>
    <submittedName>
        <fullName evidence="20">TonB-dependent siderophore receptor</fullName>
    </submittedName>
</protein>
<dbReference type="Gene3D" id="2.170.130.10">
    <property type="entry name" value="TonB-dependent receptor, plug domain"/>
    <property type="match status" value="1"/>
</dbReference>
<keyword evidence="9" id="KW-0406">Ion transport</keyword>
<evidence type="ECO:0000256" key="8">
    <source>
        <dbReference type="ARBA" id="ARBA00023004"/>
    </source>
</evidence>
<dbReference type="OrthoDB" id="9760333at2"/>
<keyword evidence="3 14" id="KW-0813">Transport</keyword>
<evidence type="ECO:0000313" key="20">
    <source>
        <dbReference type="EMBL" id="AWB25725.1"/>
    </source>
</evidence>
<evidence type="ECO:0000256" key="10">
    <source>
        <dbReference type="ARBA" id="ARBA00023077"/>
    </source>
</evidence>
<reference evidence="20 21" key="1">
    <citation type="submission" date="2018-04" db="EMBL/GenBank/DDBJ databases">
        <title>Methylobacterium sp. PR1016A genome.</title>
        <authorList>
            <person name="Park W."/>
        </authorList>
    </citation>
    <scope>NUCLEOTIDE SEQUENCE [LARGE SCALE GENOMIC DNA]</scope>
    <source>
        <strain evidence="20 21">PR1016A</strain>
    </source>
</reference>
<keyword evidence="10 15" id="KW-0798">TonB box</keyword>
<keyword evidence="4 14" id="KW-1134">Transmembrane beta strand</keyword>
<feature type="region of interest" description="Disordered" evidence="16">
    <location>
        <begin position="49"/>
        <end position="70"/>
    </location>
</feature>
<feature type="domain" description="TonB-dependent receptor-like beta-barrel" evidence="18">
    <location>
        <begin position="254"/>
        <end position="696"/>
    </location>
</feature>
<keyword evidence="8" id="KW-0408">Iron</keyword>
<evidence type="ECO:0000256" key="17">
    <source>
        <dbReference type="SAM" id="SignalP"/>
    </source>
</evidence>
<evidence type="ECO:0000256" key="4">
    <source>
        <dbReference type="ARBA" id="ARBA00022452"/>
    </source>
</evidence>
<accession>A0A2R4WW29</accession>
<evidence type="ECO:0000256" key="9">
    <source>
        <dbReference type="ARBA" id="ARBA00023065"/>
    </source>
</evidence>
<organism evidence="20 21">
    <name type="scientific">Methylobacterium currus</name>
    <dbReference type="NCBI Taxonomy" id="2051553"/>
    <lineage>
        <taxon>Bacteria</taxon>
        <taxon>Pseudomonadati</taxon>
        <taxon>Pseudomonadota</taxon>
        <taxon>Alphaproteobacteria</taxon>
        <taxon>Hyphomicrobiales</taxon>
        <taxon>Methylobacteriaceae</taxon>
        <taxon>Methylobacterium</taxon>
    </lineage>
</organism>
<feature type="signal peptide" evidence="17">
    <location>
        <begin position="1"/>
        <end position="25"/>
    </location>
</feature>
<dbReference type="EMBL" id="CP028844">
    <property type="protein sequence ID" value="AWB25725.1"/>
    <property type="molecule type" value="Genomic_DNA"/>
</dbReference>
<feature type="chain" id="PRO_5015352266" evidence="17">
    <location>
        <begin position="26"/>
        <end position="725"/>
    </location>
</feature>
<dbReference type="RefSeq" id="WP_099957378.1">
    <property type="nucleotide sequence ID" value="NZ_CP028844.1"/>
</dbReference>
<dbReference type="Pfam" id="PF07715">
    <property type="entry name" value="Plug"/>
    <property type="match status" value="1"/>
</dbReference>
<dbReference type="CDD" id="cd01347">
    <property type="entry name" value="ligand_gated_channel"/>
    <property type="match status" value="1"/>
</dbReference>
<dbReference type="Proteomes" id="UP000244755">
    <property type="component" value="Chromosome 2"/>
</dbReference>
<comment type="subcellular location">
    <subcellularLocation>
        <location evidence="1 14">Cell outer membrane</location>
        <topology evidence="1 14">Multi-pass membrane protein</topology>
    </subcellularLocation>
</comment>
<dbReference type="GO" id="GO:0038023">
    <property type="term" value="F:signaling receptor activity"/>
    <property type="evidence" value="ECO:0007669"/>
    <property type="project" value="InterPro"/>
</dbReference>